<comment type="subcellular location">
    <subcellularLocation>
        <location evidence="1">Cell membrane</location>
        <topology evidence="1">Peripheral membrane protein</topology>
    </subcellularLocation>
</comment>
<evidence type="ECO:0000256" key="7">
    <source>
        <dbReference type="SAM" id="MobiDB-lite"/>
    </source>
</evidence>
<name>A0A918BB10_9ACTN</name>
<comment type="similarity">
    <text evidence="2">Belongs to the CDP-glycerol glycerophosphotransferase family.</text>
</comment>
<sequence>MPRFSVIVPAHGVQAYLHECLDSVLTQSFTDLELIVVDDCSPDACGAIADEFAARDPRVRPLHLPANGGLGPARNAGLRLATGDYAVFLDGDDTLTPDALRAIADRIKETGDPDVVVYDHARVLWSGETLRHQRAPRLTEQGPAPFRLDDRPALLSAPTAVWNKACRREFLEREGLLFAPGFYENVPWTYPVLMAAGSIATLDRVCVRYRQRRRGGILGTTSRRHFDVFEQYDRLFAYVDARPALAHWRPALFRRMVDHFVTVFSRRVRLPHGARAEFLRRARAHYARYRVPGVPVRGHRRLRHLLVRLGAHRTYQALWLAARAGRRCGQVLSSALRAAGRGALALHYRVQRLLPLRADRALFSAYGGRGHCCNPGALEEAFREFAPHVRTAWAAHPEHHHTLPTATRRVVPGSAAYWTALARAKYLVTNAEFDTRLVKRAGQVLVQTQAGTPVKRMGLELRGRPAAARGADTAGLLRGADGWDFVLSGNRHSTLVWERVFPAGYETLEYGLPRNDVFQRATRTDVDRLRASLGIPEGAVAVLYAPTYRDYRGDARTALDLERVLRGLGPRFVLLARTHHAHDAPPSGPAYDSPSARAGGGRLLDVTGHPSVEHLCLASDALITDYSSLMVDYANLDRPIVLLDDDREVYEATRGTCFDLRSAPPGAVARGEDELIDIFTSGHWRGSRSTQLRAAFRERFCPYDDGRAAERVVRRVVLGETAARTGAAVTGLPPVVPLDRRHPVPSAAARPAASVPGPSPSFPPAFPAAPTSLMRP</sequence>
<dbReference type="GO" id="GO:0019350">
    <property type="term" value="P:teichoic acid biosynthetic process"/>
    <property type="evidence" value="ECO:0007669"/>
    <property type="project" value="UniProtKB-KW"/>
</dbReference>
<evidence type="ECO:0000259" key="8">
    <source>
        <dbReference type="Pfam" id="PF00535"/>
    </source>
</evidence>
<dbReference type="InterPro" id="IPR029044">
    <property type="entry name" value="Nucleotide-diphossugar_trans"/>
</dbReference>
<evidence type="ECO:0000313" key="9">
    <source>
        <dbReference type="EMBL" id="GGQ53550.1"/>
    </source>
</evidence>
<keyword evidence="3" id="KW-1003">Cell membrane</keyword>
<dbReference type="GO" id="GO:0005886">
    <property type="term" value="C:plasma membrane"/>
    <property type="evidence" value="ECO:0007669"/>
    <property type="project" value="UniProtKB-SubCell"/>
</dbReference>
<dbReference type="InterPro" id="IPR043149">
    <property type="entry name" value="TagF_N"/>
</dbReference>
<dbReference type="RefSeq" id="WP_189216697.1">
    <property type="nucleotide sequence ID" value="NZ_BMQK01000004.1"/>
</dbReference>
<evidence type="ECO:0000256" key="2">
    <source>
        <dbReference type="ARBA" id="ARBA00010488"/>
    </source>
</evidence>
<keyword evidence="6" id="KW-0472">Membrane</keyword>
<dbReference type="InterPro" id="IPR007554">
    <property type="entry name" value="Glycerophosphate_synth"/>
</dbReference>
<evidence type="ECO:0000256" key="6">
    <source>
        <dbReference type="ARBA" id="ARBA00023136"/>
    </source>
</evidence>
<dbReference type="SUPFAM" id="SSF53448">
    <property type="entry name" value="Nucleotide-diphospho-sugar transferases"/>
    <property type="match status" value="1"/>
</dbReference>
<keyword evidence="5" id="KW-0777">Teichoic acid biosynthesis</keyword>
<evidence type="ECO:0000256" key="1">
    <source>
        <dbReference type="ARBA" id="ARBA00004202"/>
    </source>
</evidence>
<dbReference type="FunFam" id="3.90.550.10:FF:000196">
    <property type="entry name" value="Glycosyl transferase"/>
    <property type="match status" value="1"/>
</dbReference>
<gene>
    <name evidence="9" type="ORF">GCM10010145_23560</name>
</gene>
<evidence type="ECO:0000256" key="3">
    <source>
        <dbReference type="ARBA" id="ARBA00022475"/>
    </source>
</evidence>
<proteinExistence type="inferred from homology"/>
<evidence type="ECO:0000256" key="5">
    <source>
        <dbReference type="ARBA" id="ARBA00022944"/>
    </source>
</evidence>
<dbReference type="Pfam" id="PF04464">
    <property type="entry name" value="Glyphos_transf"/>
    <property type="match status" value="1"/>
</dbReference>
<dbReference type="SUPFAM" id="SSF53756">
    <property type="entry name" value="UDP-Glycosyltransferase/glycogen phosphorylase"/>
    <property type="match status" value="1"/>
</dbReference>
<reference evidence="9" key="2">
    <citation type="submission" date="2020-09" db="EMBL/GenBank/DDBJ databases">
        <authorList>
            <person name="Sun Q."/>
            <person name="Ohkuma M."/>
        </authorList>
    </citation>
    <scope>NUCLEOTIDE SEQUENCE</scope>
    <source>
        <strain evidence="9">JCM 3131</strain>
    </source>
</reference>
<dbReference type="InterPro" id="IPR001173">
    <property type="entry name" value="Glyco_trans_2-like"/>
</dbReference>
<dbReference type="Gene3D" id="3.90.550.10">
    <property type="entry name" value="Spore Coat Polysaccharide Biosynthesis Protein SpsA, Chain A"/>
    <property type="match status" value="1"/>
</dbReference>
<dbReference type="CDD" id="cd00761">
    <property type="entry name" value="Glyco_tranf_GTA_type"/>
    <property type="match status" value="1"/>
</dbReference>
<accession>A0A918BB10</accession>
<comment type="caution">
    <text evidence="9">The sequence shown here is derived from an EMBL/GenBank/DDBJ whole genome shotgun (WGS) entry which is preliminary data.</text>
</comment>
<feature type="compositionally biased region" description="Low complexity" evidence="7">
    <location>
        <begin position="744"/>
        <end position="756"/>
    </location>
</feature>
<feature type="domain" description="Glycosyltransferase 2-like" evidence="8">
    <location>
        <begin position="5"/>
        <end position="171"/>
    </location>
</feature>
<dbReference type="PANTHER" id="PTHR37316">
    <property type="entry name" value="TEICHOIC ACID GLYCEROL-PHOSPHATE PRIMASE"/>
    <property type="match status" value="1"/>
</dbReference>
<dbReference type="PANTHER" id="PTHR37316:SF3">
    <property type="entry name" value="TEICHOIC ACID GLYCEROL-PHOSPHATE TRANSFERASE"/>
    <property type="match status" value="1"/>
</dbReference>
<keyword evidence="10" id="KW-1185">Reference proteome</keyword>
<dbReference type="Pfam" id="PF00535">
    <property type="entry name" value="Glycos_transf_2"/>
    <property type="match status" value="1"/>
</dbReference>
<protein>
    <submittedName>
        <fullName evidence="9">Glycosyl transferase</fullName>
    </submittedName>
</protein>
<dbReference type="InterPro" id="IPR043148">
    <property type="entry name" value="TagF_C"/>
</dbReference>
<dbReference type="InterPro" id="IPR051612">
    <property type="entry name" value="Teichoic_Acid_Biosynth"/>
</dbReference>
<feature type="region of interest" description="Disordered" evidence="7">
    <location>
        <begin position="740"/>
        <end position="776"/>
    </location>
</feature>
<evidence type="ECO:0000256" key="4">
    <source>
        <dbReference type="ARBA" id="ARBA00022679"/>
    </source>
</evidence>
<dbReference type="EMBL" id="BMQK01000004">
    <property type="protein sequence ID" value="GGQ53550.1"/>
    <property type="molecule type" value="Genomic_DNA"/>
</dbReference>
<keyword evidence="4 9" id="KW-0808">Transferase</keyword>
<evidence type="ECO:0000313" key="10">
    <source>
        <dbReference type="Proteomes" id="UP000620156"/>
    </source>
</evidence>
<dbReference type="AlphaFoldDB" id="A0A918BB10"/>
<organism evidence="9 10">
    <name type="scientific">Streptomyces ruber</name>
    <dbReference type="NCBI Taxonomy" id="83378"/>
    <lineage>
        <taxon>Bacteria</taxon>
        <taxon>Bacillati</taxon>
        <taxon>Actinomycetota</taxon>
        <taxon>Actinomycetes</taxon>
        <taxon>Kitasatosporales</taxon>
        <taxon>Streptomycetaceae</taxon>
        <taxon>Streptomyces</taxon>
    </lineage>
</organism>
<dbReference type="Proteomes" id="UP000620156">
    <property type="component" value="Unassembled WGS sequence"/>
</dbReference>
<feature type="compositionally biased region" description="Pro residues" evidence="7">
    <location>
        <begin position="757"/>
        <end position="767"/>
    </location>
</feature>
<dbReference type="Gene3D" id="3.40.50.12580">
    <property type="match status" value="1"/>
</dbReference>
<reference evidence="9" key="1">
    <citation type="journal article" date="2014" name="Int. J. Syst. Evol. Microbiol.">
        <title>Complete genome sequence of Corynebacterium casei LMG S-19264T (=DSM 44701T), isolated from a smear-ripened cheese.</title>
        <authorList>
            <consortium name="US DOE Joint Genome Institute (JGI-PGF)"/>
            <person name="Walter F."/>
            <person name="Albersmeier A."/>
            <person name="Kalinowski J."/>
            <person name="Ruckert C."/>
        </authorList>
    </citation>
    <scope>NUCLEOTIDE SEQUENCE</scope>
    <source>
        <strain evidence="9">JCM 3131</strain>
    </source>
</reference>
<dbReference type="Gene3D" id="3.40.50.11820">
    <property type="match status" value="1"/>
</dbReference>
<dbReference type="GO" id="GO:0047355">
    <property type="term" value="F:CDP-glycerol glycerophosphotransferase activity"/>
    <property type="evidence" value="ECO:0007669"/>
    <property type="project" value="InterPro"/>
</dbReference>